<feature type="transmembrane region" description="Helical" evidence="1">
    <location>
        <begin position="158"/>
        <end position="178"/>
    </location>
</feature>
<sequence length="310" mass="33947">MASNLYQAVYAQRGIALTFLASIIWSLNSLGTTFSTKTVSPWTLCFVNSLLYLPSLFFIQWESSHRYRLSDGLLILFTGVFDSLSLCFATLGLTYTAIGNACALIFSKPLLCVILAKLFLNESLVVYDIGLVVINFLGVILIFKPPLLFGNTFTDVELLGSVAALVSAVCGAFVLLFIRKLVERNAYDSALLLLVKGIVGHAFYGFLIFTNITSQDHMKTPLDWSFVILTCLAAVIACTLTYLALKSEDASVVALVTTAEVVWSYLLQVVFTDDRLEPSVTVGAFLIMIAPVFLAIRGILSTQPENENES</sequence>
<organism evidence="3 4">
    <name type="scientific">Stichopus japonicus</name>
    <name type="common">Sea cucumber</name>
    <dbReference type="NCBI Taxonomy" id="307972"/>
    <lineage>
        <taxon>Eukaryota</taxon>
        <taxon>Metazoa</taxon>
        <taxon>Echinodermata</taxon>
        <taxon>Eleutherozoa</taxon>
        <taxon>Echinozoa</taxon>
        <taxon>Holothuroidea</taxon>
        <taxon>Aspidochirotacea</taxon>
        <taxon>Aspidochirotida</taxon>
        <taxon>Stichopodidae</taxon>
        <taxon>Apostichopus</taxon>
    </lineage>
</organism>
<reference evidence="3 4" key="1">
    <citation type="journal article" date="2017" name="PLoS Biol.">
        <title>The sea cucumber genome provides insights into morphological evolution and visceral regeneration.</title>
        <authorList>
            <person name="Zhang X."/>
            <person name="Sun L."/>
            <person name="Yuan J."/>
            <person name="Sun Y."/>
            <person name="Gao Y."/>
            <person name="Zhang L."/>
            <person name="Li S."/>
            <person name="Dai H."/>
            <person name="Hamel J.F."/>
            <person name="Liu C."/>
            <person name="Yu Y."/>
            <person name="Liu S."/>
            <person name="Lin W."/>
            <person name="Guo K."/>
            <person name="Jin S."/>
            <person name="Xu P."/>
            <person name="Storey K.B."/>
            <person name="Huan P."/>
            <person name="Zhang T."/>
            <person name="Zhou Y."/>
            <person name="Zhang J."/>
            <person name="Lin C."/>
            <person name="Li X."/>
            <person name="Xing L."/>
            <person name="Huo D."/>
            <person name="Sun M."/>
            <person name="Wang L."/>
            <person name="Mercier A."/>
            <person name="Li F."/>
            <person name="Yang H."/>
            <person name="Xiang J."/>
        </authorList>
    </citation>
    <scope>NUCLEOTIDE SEQUENCE [LARGE SCALE GENOMIC DNA]</scope>
    <source>
        <strain evidence="3">Shaxun</strain>
        <tissue evidence="3">Muscle</tissue>
    </source>
</reference>
<evidence type="ECO:0000313" key="3">
    <source>
        <dbReference type="EMBL" id="PIK54058.1"/>
    </source>
</evidence>
<keyword evidence="1" id="KW-1133">Transmembrane helix</keyword>
<keyword evidence="1" id="KW-0812">Transmembrane</keyword>
<dbReference type="SUPFAM" id="SSF103481">
    <property type="entry name" value="Multidrug resistance efflux transporter EmrE"/>
    <property type="match status" value="2"/>
</dbReference>
<dbReference type="InterPro" id="IPR000620">
    <property type="entry name" value="EamA_dom"/>
</dbReference>
<feature type="transmembrane region" description="Helical" evidence="1">
    <location>
        <begin position="252"/>
        <end position="271"/>
    </location>
</feature>
<feature type="transmembrane region" description="Helical" evidence="1">
    <location>
        <begin position="224"/>
        <end position="245"/>
    </location>
</feature>
<proteinExistence type="predicted"/>
<name>A0A2G8L1B7_STIJA</name>
<feature type="transmembrane region" description="Helical" evidence="1">
    <location>
        <begin position="283"/>
        <end position="300"/>
    </location>
</feature>
<dbReference type="GO" id="GO:0016020">
    <property type="term" value="C:membrane"/>
    <property type="evidence" value="ECO:0007669"/>
    <property type="project" value="InterPro"/>
</dbReference>
<feature type="transmembrane region" description="Helical" evidence="1">
    <location>
        <begin position="39"/>
        <end position="61"/>
    </location>
</feature>
<dbReference type="EMBL" id="MRZV01000265">
    <property type="protein sequence ID" value="PIK54058.1"/>
    <property type="molecule type" value="Genomic_DNA"/>
</dbReference>
<feature type="transmembrane region" description="Helical" evidence="1">
    <location>
        <begin position="125"/>
        <end position="143"/>
    </location>
</feature>
<feature type="transmembrane region" description="Helical" evidence="1">
    <location>
        <begin position="7"/>
        <end position="27"/>
    </location>
</feature>
<feature type="transmembrane region" description="Helical" evidence="1">
    <location>
        <begin position="190"/>
        <end position="212"/>
    </location>
</feature>
<dbReference type="OrthoDB" id="306876at2759"/>
<keyword evidence="1" id="KW-0472">Membrane</keyword>
<evidence type="ECO:0000313" key="4">
    <source>
        <dbReference type="Proteomes" id="UP000230750"/>
    </source>
</evidence>
<gene>
    <name evidence="3" type="ORF">BSL78_09039</name>
</gene>
<feature type="domain" description="EamA" evidence="2">
    <location>
        <begin position="13"/>
        <end position="143"/>
    </location>
</feature>
<dbReference type="Pfam" id="PF00892">
    <property type="entry name" value="EamA"/>
    <property type="match status" value="2"/>
</dbReference>
<dbReference type="PANTHER" id="PTHR22911">
    <property type="entry name" value="ACYL-MALONYL CONDENSING ENZYME-RELATED"/>
    <property type="match status" value="1"/>
</dbReference>
<comment type="caution">
    <text evidence="3">The sequence shown here is derived from an EMBL/GenBank/DDBJ whole genome shotgun (WGS) entry which is preliminary data.</text>
</comment>
<protein>
    <submittedName>
        <fullName evidence="3">Putative solute carrier family 35 member G1</fullName>
    </submittedName>
</protein>
<evidence type="ECO:0000256" key="1">
    <source>
        <dbReference type="SAM" id="Phobius"/>
    </source>
</evidence>
<feature type="domain" description="EamA" evidence="2">
    <location>
        <begin position="159"/>
        <end position="293"/>
    </location>
</feature>
<dbReference type="Proteomes" id="UP000230750">
    <property type="component" value="Unassembled WGS sequence"/>
</dbReference>
<keyword evidence="4" id="KW-1185">Reference proteome</keyword>
<dbReference type="InterPro" id="IPR037185">
    <property type="entry name" value="EmrE-like"/>
</dbReference>
<accession>A0A2G8L1B7</accession>
<dbReference type="AlphaFoldDB" id="A0A2G8L1B7"/>
<evidence type="ECO:0000259" key="2">
    <source>
        <dbReference type="Pfam" id="PF00892"/>
    </source>
</evidence>